<evidence type="ECO:0000256" key="7">
    <source>
        <dbReference type="SAM" id="Phobius"/>
    </source>
</evidence>
<evidence type="ECO:0000313" key="9">
    <source>
        <dbReference type="EMBL" id="MEB8340924.1"/>
    </source>
</evidence>
<dbReference type="InterPro" id="IPR052016">
    <property type="entry name" value="Bact_Sigma-Reg"/>
</dbReference>
<name>A0ABU6FAR1_9ACTN</name>
<feature type="transmembrane region" description="Helical" evidence="7">
    <location>
        <begin position="349"/>
        <end position="368"/>
    </location>
</feature>
<dbReference type="InterPro" id="IPR036457">
    <property type="entry name" value="PPM-type-like_dom_sf"/>
</dbReference>
<feature type="transmembrane region" description="Helical" evidence="7">
    <location>
        <begin position="374"/>
        <end position="392"/>
    </location>
</feature>
<dbReference type="Proteomes" id="UP001354931">
    <property type="component" value="Unassembled WGS sequence"/>
</dbReference>
<dbReference type="PANTHER" id="PTHR43156:SF2">
    <property type="entry name" value="STAGE II SPORULATION PROTEIN E"/>
    <property type="match status" value="1"/>
</dbReference>
<dbReference type="EMBL" id="JAOZYC010000137">
    <property type="protein sequence ID" value="MEB8340924.1"/>
    <property type="molecule type" value="Genomic_DNA"/>
</dbReference>
<gene>
    <name evidence="9" type="ORF">OKJ99_25820</name>
</gene>
<keyword evidence="4 7" id="KW-1133">Transmembrane helix</keyword>
<dbReference type="InterPro" id="IPR020846">
    <property type="entry name" value="MFS_dom"/>
</dbReference>
<feature type="transmembrane region" description="Helical" evidence="7">
    <location>
        <begin position="66"/>
        <end position="83"/>
    </location>
</feature>
<feature type="region of interest" description="Disordered" evidence="6">
    <location>
        <begin position="767"/>
        <end position="791"/>
    </location>
</feature>
<evidence type="ECO:0000256" key="4">
    <source>
        <dbReference type="ARBA" id="ARBA00022989"/>
    </source>
</evidence>
<sequence length="791" mass="80708">MVGTGASGGGARAAAGVAADGTRGSTRVVGLLLAAVAALYVVAPAVHSAAVPLVHAELGLGAGHEVVARVVGSSLALFTLFVAGRAGDLRGRRSVLIVSLAGLAVGCALLAVAFDGWSYVLGRIVVAVALAAVFVSCLAFLPTVFLPGRMRKVMGGWLAAMSVGFVLAVNLAPRAASTTGWRVAMVAMTVAALAALLLVHRYVPEPPATTRHPMPDRPRACCLIAFGVLAPATLQLAPVWGWADPRVGLLLLASTLALVVARLRCPGLSMASRGRPALMPGALRAGALVAGLALGFTQVVLAMALPSLAAERGGGPESAAFVLSAFGVGGAASCLLVRHRAIAPVTGSSLGLPLAALGLVLLHAGLGADAYPVLGDFAVVALIGFGVMLAAAPQMARYLAALPRTHLGTSAALLPGSILLGTAAAQALPYTSAIDSVPVPAEARQLLRVGTIVLAVAALLLGRVAVSVAVACTAALQYLLTRTGIGDAGTVIVALAFGAAAGALVWSRREQRDRLARMSQTASTLQHAVLHPIPEDLGRLHLASLYRPATADTGIGGDFIEALHTPFGTRILIGDVRGKGLQAVQTVTDLLGCFRSQAFETEELGELAARLDRQVLRAAATRGDEELFATALLLQHDGPEQEVRELHVVNCGHLTPLEVTSAGVTEVDVPTLLPLGFGTLGSGAPLIPHTVRLGAGATLVAHTDGLSEARNSTGEFYPLTEGLIRAPYGTPEHLVDHLDAGVRDWTHHLADDIAIIAMRPAETPAPAVPGPTTGLSGCATGPARVMRTAPE</sequence>
<evidence type="ECO:0000256" key="1">
    <source>
        <dbReference type="ARBA" id="ARBA00004651"/>
    </source>
</evidence>
<evidence type="ECO:0000256" key="5">
    <source>
        <dbReference type="ARBA" id="ARBA00023136"/>
    </source>
</evidence>
<protein>
    <submittedName>
        <fullName evidence="9">MFS transporter</fullName>
    </submittedName>
</protein>
<dbReference type="Pfam" id="PF07228">
    <property type="entry name" value="SpoIIE"/>
    <property type="match status" value="1"/>
</dbReference>
<keyword evidence="3" id="KW-0378">Hydrolase</keyword>
<dbReference type="SUPFAM" id="SSF103473">
    <property type="entry name" value="MFS general substrate transporter"/>
    <property type="match status" value="1"/>
</dbReference>
<dbReference type="InterPro" id="IPR036259">
    <property type="entry name" value="MFS_trans_sf"/>
</dbReference>
<dbReference type="PROSITE" id="PS50850">
    <property type="entry name" value="MFS"/>
    <property type="match status" value="1"/>
</dbReference>
<feature type="transmembrane region" description="Helical" evidence="7">
    <location>
        <begin position="285"/>
        <end position="306"/>
    </location>
</feature>
<keyword evidence="2 7" id="KW-0812">Transmembrane</keyword>
<feature type="transmembrane region" description="Helical" evidence="7">
    <location>
        <begin position="220"/>
        <end position="241"/>
    </location>
</feature>
<comment type="subcellular location">
    <subcellularLocation>
        <location evidence="1">Cell membrane</location>
        <topology evidence="1">Multi-pass membrane protein</topology>
    </subcellularLocation>
</comment>
<keyword evidence="10" id="KW-1185">Reference proteome</keyword>
<comment type="caution">
    <text evidence="9">The sequence shown here is derived from an EMBL/GenBank/DDBJ whole genome shotgun (WGS) entry which is preliminary data.</text>
</comment>
<keyword evidence="5 7" id="KW-0472">Membrane</keyword>
<dbReference type="SMART" id="SM00331">
    <property type="entry name" value="PP2C_SIG"/>
    <property type="match status" value="1"/>
</dbReference>
<evidence type="ECO:0000256" key="2">
    <source>
        <dbReference type="ARBA" id="ARBA00022692"/>
    </source>
</evidence>
<evidence type="ECO:0000256" key="3">
    <source>
        <dbReference type="ARBA" id="ARBA00022801"/>
    </source>
</evidence>
<evidence type="ECO:0000313" key="10">
    <source>
        <dbReference type="Proteomes" id="UP001354931"/>
    </source>
</evidence>
<dbReference type="InterPro" id="IPR001932">
    <property type="entry name" value="PPM-type_phosphatase-like_dom"/>
</dbReference>
<feature type="transmembrane region" description="Helical" evidence="7">
    <location>
        <begin position="318"/>
        <end position="337"/>
    </location>
</feature>
<feature type="transmembrane region" description="Helical" evidence="7">
    <location>
        <begin position="247"/>
        <end position="265"/>
    </location>
</feature>
<dbReference type="Pfam" id="PF07690">
    <property type="entry name" value="MFS_1"/>
    <property type="match status" value="1"/>
</dbReference>
<feature type="transmembrane region" description="Helical" evidence="7">
    <location>
        <begin position="95"/>
        <end position="114"/>
    </location>
</feature>
<dbReference type="Gene3D" id="3.60.40.10">
    <property type="entry name" value="PPM-type phosphatase domain"/>
    <property type="match status" value="1"/>
</dbReference>
<proteinExistence type="predicted"/>
<accession>A0ABU6FAR1</accession>
<dbReference type="Gene3D" id="1.20.1250.20">
    <property type="entry name" value="MFS general substrate transporter like domains"/>
    <property type="match status" value="1"/>
</dbReference>
<feature type="transmembrane region" description="Helical" evidence="7">
    <location>
        <begin position="179"/>
        <end position="199"/>
    </location>
</feature>
<dbReference type="InterPro" id="IPR011701">
    <property type="entry name" value="MFS"/>
</dbReference>
<reference evidence="9 10" key="1">
    <citation type="submission" date="2022-10" db="EMBL/GenBank/DDBJ databases">
        <authorList>
            <person name="Xie J."/>
            <person name="Shen N."/>
        </authorList>
    </citation>
    <scope>NUCLEOTIDE SEQUENCE [LARGE SCALE GENOMIC DNA]</scope>
    <source>
        <strain evidence="9 10">YIM65594</strain>
    </source>
</reference>
<dbReference type="RefSeq" id="WP_326019913.1">
    <property type="nucleotide sequence ID" value="NZ_JAOZYC010000137.1"/>
</dbReference>
<feature type="transmembrane region" description="Helical" evidence="7">
    <location>
        <begin position="120"/>
        <end position="141"/>
    </location>
</feature>
<feature type="transmembrane region" description="Helical" evidence="7">
    <location>
        <begin position="153"/>
        <end position="173"/>
    </location>
</feature>
<feature type="transmembrane region" description="Helical" evidence="7">
    <location>
        <begin position="452"/>
        <end position="476"/>
    </location>
</feature>
<evidence type="ECO:0000256" key="6">
    <source>
        <dbReference type="SAM" id="MobiDB-lite"/>
    </source>
</evidence>
<dbReference type="PANTHER" id="PTHR43156">
    <property type="entry name" value="STAGE II SPORULATION PROTEIN E-RELATED"/>
    <property type="match status" value="1"/>
</dbReference>
<evidence type="ECO:0000259" key="8">
    <source>
        <dbReference type="PROSITE" id="PS50850"/>
    </source>
</evidence>
<feature type="domain" description="Major facilitator superfamily (MFS) profile" evidence="8">
    <location>
        <begin position="29"/>
        <end position="474"/>
    </location>
</feature>
<feature type="transmembrane region" description="Helical" evidence="7">
    <location>
        <begin position="28"/>
        <end position="46"/>
    </location>
</feature>
<organism evidence="9 10">
    <name type="scientific">Streptomyces endophyticus</name>
    <dbReference type="NCBI Taxonomy" id="714166"/>
    <lineage>
        <taxon>Bacteria</taxon>
        <taxon>Bacillati</taxon>
        <taxon>Actinomycetota</taxon>
        <taxon>Actinomycetes</taxon>
        <taxon>Kitasatosporales</taxon>
        <taxon>Streptomycetaceae</taxon>
        <taxon>Streptomyces</taxon>
    </lineage>
</organism>
<feature type="transmembrane region" description="Helical" evidence="7">
    <location>
        <begin position="488"/>
        <end position="507"/>
    </location>
</feature>